<dbReference type="Gene3D" id="3.90.190.20">
    <property type="entry name" value="Mur ligase, C-terminal domain"/>
    <property type="match status" value="1"/>
</dbReference>
<dbReference type="InterPro" id="IPR036615">
    <property type="entry name" value="Mur_ligase_C_dom_sf"/>
</dbReference>
<evidence type="ECO:0000259" key="12">
    <source>
        <dbReference type="Pfam" id="PF08245"/>
    </source>
</evidence>
<keyword evidence="6" id="KW-0573">Peptidoglycan synthesis</keyword>
<dbReference type="Pfam" id="PF02875">
    <property type="entry name" value="Mur_ligase_C"/>
    <property type="match status" value="1"/>
</dbReference>
<proteinExistence type="predicted"/>
<evidence type="ECO:0000256" key="4">
    <source>
        <dbReference type="ARBA" id="ARBA00022840"/>
    </source>
</evidence>
<evidence type="ECO:0000256" key="1">
    <source>
        <dbReference type="ARBA" id="ARBA00022598"/>
    </source>
</evidence>
<dbReference type="GO" id="GO:0008360">
    <property type="term" value="P:regulation of cell shape"/>
    <property type="evidence" value="ECO:0007669"/>
    <property type="project" value="UniProtKB-KW"/>
</dbReference>
<keyword evidence="9" id="KW-0812">Transmembrane</keyword>
<dbReference type="GO" id="GO:0005524">
    <property type="term" value="F:ATP binding"/>
    <property type="evidence" value="ECO:0007669"/>
    <property type="project" value="UniProtKB-KW"/>
</dbReference>
<dbReference type="SUPFAM" id="SSF53244">
    <property type="entry name" value="MurD-like peptide ligases, peptide-binding domain"/>
    <property type="match status" value="1"/>
</dbReference>
<evidence type="ECO:0000256" key="3">
    <source>
        <dbReference type="ARBA" id="ARBA00022741"/>
    </source>
</evidence>
<keyword evidence="5" id="KW-0133">Cell shape</keyword>
<name>A0A4P8L4T5_9BACT</name>
<dbReference type="PANTHER" id="PTHR43445">
    <property type="entry name" value="UDP-N-ACETYLMURAMATE--L-ALANINE LIGASE-RELATED"/>
    <property type="match status" value="1"/>
</dbReference>
<gene>
    <name evidence="13" type="ORF">FDQ92_12135</name>
</gene>
<dbReference type="RefSeq" id="WP_137425137.1">
    <property type="nucleotide sequence ID" value="NZ_CP040098.1"/>
</dbReference>
<feature type="domain" description="Mur ligase N-terminal catalytic" evidence="10">
    <location>
        <begin position="13"/>
        <end position="110"/>
    </location>
</feature>
<evidence type="ECO:0000256" key="6">
    <source>
        <dbReference type="ARBA" id="ARBA00022984"/>
    </source>
</evidence>
<dbReference type="SUPFAM" id="SSF53623">
    <property type="entry name" value="MurD-like peptide ligases, catalytic domain"/>
    <property type="match status" value="1"/>
</dbReference>
<keyword evidence="2" id="KW-0132">Cell division</keyword>
<reference evidence="13 14" key="2">
    <citation type="submission" date="2019-05" db="EMBL/GenBank/DDBJ databases">
        <authorList>
            <person name="Suflita J.M."/>
            <person name="Marks C.R."/>
        </authorList>
    </citation>
    <scope>NUCLEOTIDE SEQUENCE [LARGE SCALE GENOMIC DNA]</scope>
    <source>
        <strain evidence="13 14">ALDC</strain>
    </source>
</reference>
<dbReference type="Proteomes" id="UP000298602">
    <property type="component" value="Chromosome"/>
</dbReference>
<dbReference type="InterPro" id="IPR050061">
    <property type="entry name" value="MurCDEF_pg_biosynth"/>
</dbReference>
<dbReference type="InterPro" id="IPR004101">
    <property type="entry name" value="Mur_ligase_C"/>
</dbReference>
<evidence type="ECO:0000256" key="8">
    <source>
        <dbReference type="ARBA" id="ARBA00023316"/>
    </source>
</evidence>
<dbReference type="GO" id="GO:0051301">
    <property type="term" value="P:cell division"/>
    <property type="evidence" value="ECO:0007669"/>
    <property type="project" value="UniProtKB-KW"/>
</dbReference>
<dbReference type="Gene3D" id="3.40.1190.10">
    <property type="entry name" value="Mur-like, catalytic domain"/>
    <property type="match status" value="1"/>
</dbReference>
<dbReference type="SUPFAM" id="SSF51984">
    <property type="entry name" value="MurCD N-terminal domain"/>
    <property type="match status" value="1"/>
</dbReference>
<evidence type="ECO:0000256" key="7">
    <source>
        <dbReference type="ARBA" id="ARBA00023306"/>
    </source>
</evidence>
<feature type="domain" description="Mur ligase C-terminal" evidence="11">
    <location>
        <begin position="327"/>
        <end position="459"/>
    </location>
</feature>
<keyword evidence="7" id="KW-0131">Cell cycle</keyword>
<dbReference type="Pfam" id="PF01225">
    <property type="entry name" value="Mur_ligase"/>
    <property type="match status" value="1"/>
</dbReference>
<keyword evidence="9" id="KW-1133">Transmembrane helix</keyword>
<dbReference type="Pfam" id="PF08245">
    <property type="entry name" value="Mur_ligase_M"/>
    <property type="match status" value="1"/>
</dbReference>
<evidence type="ECO:0008006" key="15">
    <source>
        <dbReference type="Google" id="ProtNLM"/>
    </source>
</evidence>
<dbReference type="InterPro" id="IPR000713">
    <property type="entry name" value="Mur_ligase_N"/>
</dbReference>
<keyword evidence="4" id="KW-0067">ATP-binding</keyword>
<dbReference type="GO" id="GO:0009252">
    <property type="term" value="P:peptidoglycan biosynthetic process"/>
    <property type="evidence" value="ECO:0007669"/>
    <property type="project" value="UniProtKB-KW"/>
</dbReference>
<keyword evidence="9" id="KW-0472">Membrane</keyword>
<evidence type="ECO:0000313" key="14">
    <source>
        <dbReference type="Proteomes" id="UP000298602"/>
    </source>
</evidence>
<keyword evidence="3" id="KW-0547">Nucleotide-binding</keyword>
<evidence type="ECO:0000259" key="10">
    <source>
        <dbReference type="Pfam" id="PF01225"/>
    </source>
</evidence>
<accession>A0A4P8L4T5</accession>
<evidence type="ECO:0000256" key="9">
    <source>
        <dbReference type="SAM" id="Phobius"/>
    </source>
</evidence>
<sequence>MPDLMDRQRPLSVYFMGIGGIAMGTLATLFKELGHRVSGSDRQVYPPMSTHLQQSGIVPFEGYRVENLEAASPDLVIIGNVIRRDNPEARYVMERGLPYLSMPQAVQRFFLDRRRSLVVAGTHGKSTTAALLAWILDRAGTDPSAFVGGILNNWGASHRLGEGPFMVLEGDEYDTAFFDKGPKFIHYRPWIGIVTGVEFDHADIFRDFEHVLETFKSFCRIIPADGALVLNAEDPHHGDLRAECPGRVVTYGASENADWRLLEIRNGPRGLDFLARTPDGKARWFESPLPGRHNALNALAAAAAVSLSGLAQEAFAEGLKTFLGVKRRQEILGEAGGVVVIDDFAHHPTAVRETVRAVRGRYPGKRILAVFEPRTNSSRRRIFQANYAEAFDNTDWTAVKEPPDLEKVPEGERLDTRALVAAIRSRGVEARCFSESAPLLDALMEVCRPGDVVLCMSNGDFDGVPYRLLERLRRTAEVARNSGVR</sequence>
<evidence type="ECO:0000256" key="2">
    <source>
        <dbReference type="ARBA" id="ARBA00022618"/>
    </source>
</evidence>
<protein>
    <recommendedName>
        <fullName evidence="15">UDP-N-acetylmuramate--L-alanine ligase</fullName>
    </recommendedName>
</protein>
<dbReference type="AlphaFoldDB" id="A0A4P8L4T5"/>
<dbReference type="GO" id="GO:0071555">
    <property type="term" value="P:cell wall organization"/>
    <property type="evidence" value="ECO:0007669"/>
    <property type="project" value="UniProtKB-KW"/>
</dbReference>
<feature type="transmembrane region" description="Helical" evidence="9">
    <location>
        <begin position="12"/>
        <end position="30"/>
    </location>
</feature>
<dbReference type="KEGG" id="dax:FDQ92_12135"/>
<keyword evidence="8" id="KW-0961">Cell wall biogenesis/degradation</keyword>
<evidence type="ECO:0000259" key="11">
    <source>
        <dbReference type="Pfam" id="PF02875"/>
    </source>
</evidence>
<reference evidence="13 14" key="1">
    <citation type="submission" date="2019-05" db="EMBL/GenBank/DDBJ databases">
        <title>The Complete Genome Sequence of the n-alkane-degrading Desulfoglaeba alkanexedens ALDC reveals multiple alkylsuccinate synthase gene clusters.</title>
        <authorList>
            <person name="Callaghan A.V."/>
            <person name="Davidova I.A."/>
            <person name="Duncan K.E."/>
            <person name="Morris B."/>
            <person name="McInerney M.J."/>
        </authorList>
    </citation>
    <scope>NUCLEOTIDE SEQUENCE [LARGE SCALE GENOMIC DNA]</scope>
    <source>
        <strain evidence="13 14">ALDC</strain>
    </source>
</reference>
<dbReference type="InterPro" id="IPR013221">
    <property type="entry name" value="Mur_ligase_cen"/>
</dbReference>
<dbReference type="GO" id="GO:0016881">
    <property type="term" value="F:acid-amino acid ligase activity"/>
    <property type="evidence" value="ECO:0007669"/>
    <property type="project" value="InterPro"/>
</dbReference>
<dbReference type="OrthoDB" id="9804126at2"/>
<keyword evidence="14" id="KW-1185">Reference proteome</keyword>
<dbReference type="InterPro" id="IPR036565">
    <property type="entry name" value="Mur-like_cat_sf"/>
</dbReference>
<organism evidence="13 14">
    <name type="scientific">Desulfoglaeba alkanexedens ALDC</name>
    <dbReference type="NCBI Taxonomy" id="980445"/>
    <lineage>
        <taxon>Bacteria</taxon>
        <taxon>Pseudomonadati</taxon>
        <taxon>Thermodesulfobacteriota</taxon>
        <taxon>Syntrophobacteria</taxon>
        <taxon>Syntrophobacterales</taxon>
        <taxon>Syntrophobacteraceae</taxon>
        <taxon>Desulfoglaeba</taxon>
    </lineage>
</organism>
<dbReference type="PANTHER" id="PTHR43445:SF5">
    <property type="entry name" value="UDP-N-ACETYLMURAMATE--L-ALANYL-GAMMA-D-GLUTAMYL-MESO-2,6-DIAMINOHEPTANDIOATE LIGASE"/>
    <property type="match status" value="1"/>
</dbReference>
<dbReference type="Gene3D" id="3.40.50.720">
    <property type="entry name" value="NAD(P)-binding Rossmann-like Domain"/>
    <property type="match status" value="1"/>
</dbReference>
<evidence type="ECO:0000256" key="5">
    <source>
        <dbReference type="ARBA" id="ARBA00022960"/>
    </source>
</evidence>
<dbReference type="EMBL" id="CP040098">
    <property type="protein sequence ID" value="QCQ22854.1"/>
    <property type="molecule type" value="Genomic_DNA"/>
</dbReference>
<evidence type="ECO:0000313" key="13">
    <source>
        <dbReference type="EMBL" id="QCQ22854.1"/>
    </source>
</evidence>
<keyword evidence="1" id="KW-0436">Ligase</keyword>
<feature type="domain" description="Mur ligase central" evidence="12">
    <location>
        <begin position="119"/>
        <end position="305"/>
    </location>
</feature>